<dbReference type="RefSeq" id="XP_016644857.1">
    <property type="nucleotide sequence ID" value="XM_016785481.1"/>
</dbReference>
<proteinExistence type="predicted"/>
<feature type="region of interest" description="Disordered" evidence="1">
    <location>
        <begin position="1"/>
        <end position="20"/>
    </location>
</feature>
<dbReference type="GeneID" id="27721552"/>
<dbReference type="HOGENOM" id="CLU_1205352_0_0_1"/>
<dbReference type="OrthoDB" id="4743266at2759"/>
<name>A0A084GCJ6_PSEDA</name>
<dbReference type="EMBL" id="JOWA01000086">
    <property type="protein sequence ID" value="KEZ45058.1"/>
    <property type="molecule type" value="Genomic_DNA"/>
</dbReference>
<gene>
    <name evidence="2" type="ORF">SAPIO_CDS2480</name>
</gene>
<comment type="caution">
    <text evidence="2">The sequence shown here is derived from an EMBL/GenBank/DDBJ whole genome shotgun (WGS) entry which is preliminary data.</text>
</comment>
<feature type="compositionally biased region" description="Basic and acidic residues" evidence="1">
    <location>
        <begin position="219"/>
        <end position="230"/>
    </location>
</feature>
<feature type="region of interest" description="Disordered" evidence="1">
    <location>
        <begin position="202"/>
        <end position="230"/>
    </location>
</feature>
<accession>A0A084GCJ6</accession>
<keyword evidence="3" id="KW-1185">Reference proteome</keyword>
<reference evidence="2 3" key="1">
    <citation type="journal article" date="2014" name="Genome Announc.">
        <title>Draft genome sequence of the pathogenic fungus Scedosporium apiospermum.</title>
        <authorList>
            <person name="Vandeputte P."/>
            <person name="Ghamrawi S."/>
            <person name="Rechenmann M."/>
            <person name="Iltis A."/>
            <person name="Giraud S."/>
            <person name="Fleury M."/>
            <person name="Thornton C."/>
            <person name="Delhaes L."/>
            <person name="Meyer W."/>
            <person name="Papon N."/>
            <person name="Bouchara J.P."/>
        </authorList>
    </citation>
    <scope>NUCLEOTIDE SEQUENCE [LARGE SCALE GENOMIC DNA]</scope>
    <source>
        <strain evidence="2 3">IHEM 14462</strain>
    </source>
</reference>
<dbReference type="AlphaFoldDB" id="A0A084GCJ6"/>
<sequence>MNSLQKMMLRAKRKDDSPDDGEVQRQFLVLKSDILQFHFHPPCSLLFGINDHLKYKNPFWATEERLRRRRTCEESVIKEWRIATIKAGEALQGKNQIYPNTVACEMLEDISPFLSDKDDKFKRQGALADLEKICFRVMEMALAFRSSNIDYTWEQLVPAQEVSKLSPDLYNIIGSEGPKPEESRNFEVSFVVFGGVVRGDKATGSLSQGKTRLSPAEVVVRDGSGREPRR</sequence>
<dbReference type="Proteomes" id="UP000028545">
    <property type="component" value="Unassembled WGS sequence"/>
</dbReference>
<evidence type="ECO:0000256" key="1">
    <source>
        <dbReference type="SAM" id="MobiDB-lite"/>
    </source>
</evidence>
<dbReference type="VEuPathDB" id="FungiDB:SAPIO_CDS2480"/>
<evidence type="ECO:0000313" key="3">
    <source>
        <dbReference type="Proteomes" id="UP000028545"/>
    </source>
</evidence>
<dbReference type="KEGG" id="sapo:SAPIO_CDS2480"/>
<organism evidence="2 3">
    <name type="scientific">Pseudallescheria apiosperma</name>
    <name type="common">Scedosporium apiospermum</name>
    <dbReference type="NCBI Taxonomy" id="563466"/>
    <lineage>
        <taxon>Eukaryota</taxon>
        <taxon>Fungi</taxon>
        <taxon>Dikarya</taxon>
        <taxon>Ascomycota</taxon>
        <taxon>Pezizomycotina</taxon>
        <taxon>Sordariomycetes</taxon>
        <taxon>Hypocreomycetidae</taxon>
        <taxon>Microascales</taxon>
        <taxon>Microascaceae</taxon>
        <taxon>Scedosporium</taxon>
    </lineage>
</organism>
<protein>
    <submittedName>
        <fullName evidence="2">Uncharacterized protein</fullName>
    </submittedName>
</protein>
<evidence type="ECO:0000313" key="2">
    <source>
        <dbReference type="EMBL" id="KEZ45058.1"/>
    </source>
</evidence>